<dbReference type="Proteomes" id="UP001314170">
    <property type="component" value="Unassembled WGS sequence"/>
</dbReference>
<dbReference type="EMBL" id="CAWUPB010001197">
    <property type="protein sequence ID" value="CAK7356141.1"/>
    <property type="molecule type" value="Genomic_DNA"/>
</dbReference>
<name>A0AAV1SR29_9ROSI</name>
<accession>A0AAV1SR29</accession>
<reference evidence="1 2" key="1">
    <citation type="submission" date="2024-01" db="EMBL/GenBank/DDBJ databases">
        <authorList>
            <person name="Waweru B."/>
        </authorList>
    </citation>
    <scope>NUCLEOTIDE SEQUENCE [LARGE SCALE GENOMIC DNA]</scope>
</reference>
<keyword evidence="2" id="KW-1185">Reference proteome</keyword>
<proteinExistence type="predicted"/>
<gene>
    <name evidence="1" type="ORF">DCAF_LOCUS26410</name>
</gene>
<evidence type="ECO:0000313" key="2">
    <source>
        <dbReference type="Proteomes" id="UP001314170"/>
    </source>
</evidence>
<comment type="caution">
    <text evidence="1">The sequence shown here is derived from an EMBL/GenBank/DDBJ whole genome shotgun (WGS) entry which is preliminary data.</text>
</comment>
<organism evidence="1 2">
    <name type="scientific">Dovyalis caffra</name>
    <dbReference type="NCBI Taxonomy" id="77055"/>
    <lineage>
        <taxon>Eukaryota</taxon>
        <taxon>Viridiplantae</taxon>
        <taxon>Streptophyta</taxon>
        <taxon>Embryophyta</taxon>
        <taxon>Tracheophyta</taxon>
        <taxon>Spermatophyta</taxon>
        <taxon>Magnoliopsida</taxon>
        <taxon>eudicotyledons</taxon>
        <taxon>Gunneridae</taxon>
        <taxon>Pentapetalae</taxon>
        <taxon>rosids</taxon>
        <taxon>fabids</taxon>
        <taxon>Malpighiales</taxon>
        <taxon>Salicaceae</taxon>
        <taxon>Flacourtieae</taxon>
        <taxon>Dovyalis</taxon>
    </lineage>
</organism>
<evidence type="ECO:0000313" key="1">
    <source>
        <dbReference type="EMBL" id="CAK7356141.1"/>
    </source>
</evidence>
<sequence length="61" mass="6591">MWDLADVGSLNVMVAGKSKSEVDRVKIQKSLTALISGVPVFPGIINDHGCSLINHFKRLPS</sequence>
<protein>
    <submittedName>
        <fullName evidence="1">Uncharacterized protein</fullName>
    </submittedName>
</protein>
<dbReference type="AlphaFoldDB" id="A0AAV1SR29"/>